<gene>
    <name evidence="6" type="ORF">ACFSGX_05515</name>
</gene>
<evidence type="ECO:0000256" key="4">
    <source>
        <dbReference type="ARBA" id="ARBA00023239"/>
    </source>
</evidence>
<evidence type="ECO:0000256" key="1">
    <source>
        <dbReference type="ARBA" id="ARBA00004761"/>
    </source>
</evidence>
<comment type="caution">
    <text evidence="6">The sequence shown here is derived from an EMBL/GenBank/DDBJ whole genome shotgun (WGS) entry which is preliminary data.</text>
</comment>
<dbReference type="PROSITE" id="PS00160">
    <property type="entry name" value="ALDOLASE_KDPG_KHG_2"/>
    <property type="match status" value="1"/>
</dbReference>
<evidence type="ECO:0000256" key="2">
    <source>
        <dbReference type="ARBA" id="ARBA00006906"/>
    </source>
</evidence>
<comment type="similarity">
    <text evidence="2">Belongs to the KHG/KDPG aldolase family.</text>
</comment>
<dbReference type="EC" id="4.1.2.21" evidence="6"/>
<organism evidence="6 7">
    <name type="scientific">Sphingomonas arantia</name>
    <dbReference type="NCBI Taxonomy" id="1460676"/>
    <lineage>
        <taxon>Bacteria</taxon>
        <taxon>Pseudomonadati</taxon>
        <taxon>Pseudomonadota</taxon>
        <taxon>Alphaproteobacteria</taxon>
        <taxon>Sphingomonadales</taxon>
        <taxon>Sphingomonadaceae</taxon>
        <taxon>Sphingomonas</taxon>
    </lineage>
</organism>
<dbReference type="PANTHER" id="PTHR30246">
    <property type="entry name" value="2-KETO-3-DEOXY-6-PHOSPHOGLUCONATE ALDOLASE"/>
    <property type="match status" value="1"/>
</dbReference>
<comment type="subunit">
    <text evidence="3">Homotrimer.</text>
</comment>
<proteinExistence type="inferred from homology"/>
<protein>
    <submittedName>
        <fullName evidence="6">2-dehydro-3-deoxy-6-phosphogalactonate aldolase</fullName>
        <ecNumber evidence="6">4.1.2.21</ecNumber>
    </submittedName>
</protein>
<evidence type="ECO:0000313" key="7">
    <source>
        <dbReference type="Proteomes" id="UP001597400"/>
    </source>
</evidence>
<evidence type="ECO:0000313" key="6">
    <source>
        <dbReference type="EMBL" id="MFD1950223.1"/>
    </source>
</evidence>
<keyword evidence="7" id="KW-1185">Reference proteome</keyword>
<keyword evidence="4 6" id="KW-0456">Lyase</keyword>
<name>A0ABW4TVY0_9SPHN</name>
<dbReference type="EMBL" id="JBHUGS010000001">
    <property type="protein sequence ID" value="MFD1950223.1"/>
    <property type="molecule type" value="Genomic_DNA"/>
</dbReference>
<dbReference type="InterPro" id="IPR013785">
    <property type="entry name" value="Aldolase_TIM"/>
</dbReference>
<dbReference type="PANTHER" id="PTHR30246:SF1">
    <property type="entry name" value="2-DEHYDRO-3-DEOXY-6-PHOSPHOGALACTONATE ALDOLASE-RELATED"/>
    <property type="match status" value="1"/>
</dbReference>
<keyword evidence="5" id="KW-0119">Carbohydrate metabolism</keyword>
<comment type="pathway">
    <text evidence="1">Carbohydrate acid metabolism.</text>
</comment>
<dbReference type="GO" id="GO:0008674">
    <property type="term" value="F:2-dehydro-3-deoxy-6-phosphogalactonate aldolase activity"/>
    <property type="evidence" value="ECO:0007669"/>
    <property type="project" value="UniProtKB-EC"/>
</dbReference>
<dbReference type="NCBIfam" id="NF006600">
    <property type="entry name" value="PRK09140.1"/>
    <property type="match status" value="1"/>
</dbReference>
<reference evidence="7" key="1">
    <citation type="journal article" date="2019" name="Int. J. Syst. Evol. Microbiol.">
        <title>The Global Catalogue of Microorganisms (GCM) 10K type strain sequencing project: providing services to taxonomists for standard genome sequencing and annotation.</title>
        <authorList>
            <consortium name="The Broad Institute Genomics Platform"/>
            <consortium name="The Broad Institute Genome Sequencing Center for Infectious Disease"/>
            <person name="Wu L."/>
            <person name="Ma J."/>
        </authorList>
    </citation>
    <scope>NUCLEOTIDE SEQUENCE [LARGE SCALE GENOMIC DNA]</scope>
    <source>
        <strain evidence="7">CGMCC 1.12702</strain>
    </source>
</reference>
<dbReference type="InterPro" id="IPR031338">
    <property type="entry name" value="KDPG/KHG_AS_2"/>
</dbReference>
<dbReference type="Gene3D" id="3.20.20.70">
    <property type="entry name" value="Aldolase class I"/>
    <property type="match status" value="1"/>
</dbReference>
<dbReference type="Proteomes" id="UP001597400">
    <property type="component" value="Unassembled WGS sequence"/>
</dbReference>
<evidence type="ECO:0000256" key="5">
    <source>
        <dbReference type="ARBA" id="ARBA00023277"/>
    </source>
</evidence>
<dbReference type="InterPro" id="IPR000887">
    <property type="entry name" value="Aldlse_KDPG_KHG"/>
</dbReference>
<accession>A0ABW4TVY0</accession>
<evidence type="ECO:0000256" key="3">
    <source>
        <dbReference type="ARBA" id="ARBA00011233"/>
    </source>
</evidence>
<dbReference type="SUPFAM" id="SSF51569">
    <property type="entry name" value="Aldolase"/>
    <property type="match status" value="1"/>
</dbReference>
<sequence>MTIDDVLAGGAPPVVAILRGVRPDEAVAVAGALVDAGILLIEVPMNSPDPIDSIAAIQAEYGDRALIGAGTVLTTEMVVAVAATGGRLMVTPNTNPAVIAAGVAAGLEPMPGFVTPSEAFAAIAAGARRLKLFPATAFGPAYLKAIGEVLPKSVPLWAVGGTGADNIGDWLAAGAEGIGVGGALFRPGDSVADVAAKAAALVTAWRRYRDGASR</sequence>
<dbReference type="CDD" id="cd00452">
    <property type="entry name" value="KDPG_aldolase"/>
    <property type="match status" value="1"/>
</dbReference>
<dbReference type="RefSeq" id="WP_380928086.1">
    <property type="nucleotide sequence ID" value="NZ_JBHUGS010000001.1"/>
</dbReference>
<dbReference type="Pfam" id="PF01081">
    <property type="entry name" value="Aldolase"/>
    <property type="match status" value="1"/>
</dbReference>